<evidence type="ECO:0000256" key="1">
    <source>
        <dbReference type="SAM" id="MobiDB-lite"/>
    </source>
</evidence>
<organism evidence="2 3">
    <name type="scientific">Hymenobacter swuensis DY53</name>
    <dbReference type="NCBI Taxonomy" id="1227739"/>
    <lineage>
        <taxon>Bacteria</taxon>
        <taxon>Pseudomonadati</taxon>
        <taxon>Bacteroidota</taxon>
        <taxon>Cytophagia</taxon>
        <taxon>Cytophagales</taxon>
        <taxon>Hymenobacteraceae</taxon>
        <taxon>Hymenobacter</taxon>
    </lineage>
</organism>
<feature type="region of interest" description="Disordered" evidence="1">
    <location>
        <begin position="1"/>
        <end position="49"/>
    </location>
</feature>
<protein>
    <submittedName>
        <fullName evidence="2">Uncharacterized protein</fullName>
    </submittedName>
</protein>
<dbReference type="HOGENOM" id="CLU_3136573_0_0_10"/>
<proteinExistence type="predicted"/>
<dbReference type="RefSeq" id="WP_155833087.1">
    <property type="nucleotide sequence ID" value="NZ_CP007145.1"/>
</dbReference>
<dbReference type="KEGG" id="hsw:Hsw_3976"/>
<evidence type="ECO:0000313" key="3">
    <source>
        <dbReference type="Proteomes" id="UP000019423"/>
    </source>
</evidence>
<dbReference type="Proteomes" id="UP000019423">
    <property type="component" value="Chromosome"/>
</dbReference>
<keyword evidence="3" id="KW-1185">Reference proteome</keyword>
<feature type="compositionally biased region" description="Polar residues" evidence="1">
    <location>
        <begin position="18"/>
        <end position="35"/>
    </location>
</feature>
<name>W8FAA7_9BACT</name>
<sequence length="49" mass="5087">MKKANLASIGEVLAAQRRATQPTTVHSKTATSRSAQALGHPDSASSPQK</sequence>
<dbReference type="STRING" id="1227739.Hsw_3976"/>
<dbReference type="PATRIC" id="fig|1227739.3.peg.4125"/>
<accession>W8FAA7</accession>
<dbReference type="AlphaFoldDB" id="W8FAA7"/>
<gene>
    <name evidence="2" type="ORF">Hsw_3976</name>
</gene>
<evidence type="ECO:0000313" key="2">
    <source>
        <dbReference type="EMBL" id="AHJ99571.1"/>
    </source>
</evidence>
<dbReference type="EMBL" id="CP007145">
    <property type="protein sequence ID" value="AHJ99571.1"/>
    <property type="molecule type" value="Genomic_DNA"/>
</dbReference>
<reference evidence="2 3" key="1">
    <citation type="submission" date="2014-01" db="EMBL/GenBank/DDBJ databases">
        <title>Complete genome sequence of ionizing-radiation resistance bacterium Hymenobacter swuensis DY53.</title>
        <authorList>
            <person name="Jung J.-H."/>
            <person name="Jeong S.-W."/>
            <person name="Joe M.-H."/>
            <person name="Cho y.-j."/>
            <person name="Kim M.-K."/>
            <person name="Lim S.-Y."/>
        </authorList>
    </citation>
    <scope>NUCLEOTIDE SEQUENCE [LARGE SCALE GENOMIC DNA]</scope>
    <source>
        <strain evidence="2 3">DY53</strain>
    </source>
</reference>